<dbReference type="InterPro" id="IPR020568">
    <property type="entry name" value="Ribosomal_Su5_D2-typ_SF"/>
</dbReference>
<keyword evidence="6 13" id="KW-0862">Zinc</keyword>
<evidence type="ECO:0000256" key="9">
    <source>
        <dbReference type="ARBA" id="ARBA00023125"/>
    </source>
</evidence>
<dbReference type="InterPro" id="IPR020588">
    <property type="entry name" value="RecA_ATP-bd"/>
</dbReference>
<comment type="domain">
    <text evidence="11">The middle region has homology to RecA with ATPase motifs including the RadA KNRFG motif, while the C-terminus is homologous to Lon protease.</text>
</comment>
<dbReference type="EMBL" id="AP011799">
    <property type="protein sequence ID" value="BAL58291.1"/>
    <property type="molecule type" value="Genomic_DNA"/>
</dbReference>
<evidence type="ECO:0000256" key="1">
    <source>
        <dbReference type="ARBA" id="ARBA00022723"/>
    </source>
</evidence>
<dbReference type="GO" id="GO:0016787">
    <property type="term" value="F:hydrolase activity"/>
    <property type="evidence" value="ECO:0007669"/>
    <property type="project" value="UniProtKB-KW"/>
</dbReference>
<dbReference type="GO" id="GO:0008270">
    <property type="term" value="F:zinc ion binding"/>
    <property type="evidence" value="ECO:0007669"/>
    <property type="project" value="UniProtKB-KW"/>
</dbReference>
<keyword evidence="8 11" id="KW-0346">Stress response</keyword>
<evidence type="ECO:0000256" key="3">
    <source>
        <dbReference type="ARBA" id="ARBA00022763"/>
    </source>
</evidence>
<evidence type="ECO:0000256" key="12">
    <source>
        <dbReference type="NCBIfam" id="TIGR00416"/>
    </source>
</evidence>
<name>H5SQ55_9CHLR</name>
<comment type="function">
    <text evidence="11">Plays a role in repairing double-strand DNA breaks, probably involving stabilizing or processing branched DNA or blocked replication forks.</text>
</comment>
<keyword evidence="10 11" id="KW-0234">DNA repair</keyword>
<keyword evidence="1 11" id="KW-0479">Metal-binding</keyword>
<keyword evidence="7 11" id="KW-0067">ATP-binding</keyword>
<keyword evidence="9 11" id="KW-0238">DNA-binding</keyword>
<dbReference type="SUPFAM" id="SSF54211">
    <property type="entry name" value="Ribosomal protein S5 domain 2-like"/>
    <property type="match status" value="1"/>
</dbReference>
<dbReference type="PANTHER" id="PTHR32472:SF10">
    <property type="entry name" value="DNA REPAIR PROTEIN RADA-LIKE PROTEIN"/>
    <property type="match status" value="1"/>
</dbReference>
<dbReference type="SUPFAM" id="SSF52540">
    <property type="entry name" value="P-loop containing nucleoside triphosphate hydrolases"/>
    <property type="match status" value="1"/>
</dbReference>
<keyword evidence="5" id="KW-0378">Hydrolase</keyword>
<evidence type="ECO:0000256" key="13">
    <source>
        <dbReference type="RuleBase" id="RU003555"/>
    </source>
</evidence>
<dbReference type="CDD" id="cd01121">
    <property type="entry name" value="RadA_SMS_N"/>
    <property type="match status" value="1"/>
</dbReference>
<proteinExistence type="inferred from homology"/>
<evidence type="ECO:0000256" key="2">
    <source>
        <dbReference type="ARBA" id="ARBA00022741"/>
    </source>
</evidence>
<feature type="binding site" evidence="11">
    <location>
        <begin position="97"/>
        <end position="104"/>
    </location>
    <ligand>
        <name>ATP</name>
        <dbReference type="ChEBI" id="CHEBI:30616"/>
    </ligand>
</feature>
<dbReference type="PANTHER" id="PTHR32472">
    <property type="entry name" value="DNA REPAIR PROTEIN RADA"/>
    <property type="match status" value="1"/>
</dbReference>
<dbReference type="InterPro" id="IPR041166">
    <property type="entry name" value="Rubredoxin_2"/>
</dbReference>
<comment type="similarity">
    <text evidence="11 13">Belongs to the RecA family. RadA subfamily.</text>
</comment>
<dbReference type="InterPro" id="IPR003593">
    <property type="entry name" value="AAA+_ATPase"/>
</dbReference>
<evidence type="ECO:0000256" key="7">
    <source>
        <dbReference type="ARBA" id="ARBA00022840"/>
    </source>
</evidence>
<dbReference type="Gene3D" id="3.30.230.10">
    <property type="match status" value="1"/>
</dbReference>
<dbReference type="Pfam" id="PF13541">
    <property type="entry name" value="ChlI"/>
    <property type="match status" value="1"/>
</dbReference>
<feature type="domain" description="RecA family profile 1" evidence="14">
    <location>
        <begin position="68"/>
        <end position="219"/>
    </location>
</feature>
<dbReference type="GO" id="GO:0005524">
    <property type="term" value="F:ATP binding"/>
    <property type="evidence" value="ECO:0007669"/>
    <property type="project" value="UniProtKB-UniRule"/>
</dbReference>
<keyword evidence="4 13" id="KW-0863">Zinc-finger</keyword>
<evidence type="ECO:0000259" key="14">
    <source>
        <dbReference type="PROSITE" id="PS50162"/>
    </source>
</evidence>
<dbReference type="InterPro" id="IPR004504">
    <property type="entry name" value="DNA_repair_RadA"/>
</dbReference>
<keyword evidence="2 11" id="KW-0547">Nucleotide-binding</keyword>
<dbReference type="GO" id="GO:0140664">
    <property type="term" value="F:ATP-dependent DNA damage sensor activity"/>
    <property type="evidence" value="ECO:0007669"/>
    <property type="project" value="InterPro"/>
</dbReference>
<feature type="region of interest" description="Lon-protease-like" evidence="11">
    <location>
        <begin position="355"/>
        <end position="470"/>
    </location>
</feature>
<gene>
    <name evidence="11" type="primary">radA</name>
    <name evidence="15" type="ORF">HGMM_F55G01C19</name>
</gene>
<evidence type="ECO:0000256" key="4">
    <source>
        <dbReference type="ARBA" id="ARBA00022771"/>
    </source>
</evidence>
<protein>
    <recommendedName>
        <fullName evidence="11 12">DNA repair protein RadA</fullName>
    </recommendedName>
</protein>
<dbReference type="HAMAP" id="MF_01498">
    <property type="entry name" value="RadA_bact"/>
    <property type="match status" value="1"/>
</dbReference>
<dbReference type="PROSITE" id="PS50162">
    <property type="entry name" value="RECA_2"/>
    <property type="match status" value="1"/>
</dbReference>
<evidence type="ECO:0000256" key="8">
    <source>
        <dbReference type="ARBA" id="ARBA00023016"/>
    </source>
</evidence>
<dbReference type="GO" id="GO:0003684">
    <property type="term" value="F:damaged DNA binding"/>
    <property type="evidence" value="ECO:0007669"/>
    <property type="project" value="InterPro"/>
</dbReference>
<dbReference type="PRINTS" id="PR01874">
    <property type="entry name" value="DNAREPAIRADA"/>
</dbReference>
<dbReference type="GO" id="GO:0000725">
    <property type="term" value="P:recombinational repair"/>
    <property type="evidence" value="ECO:0007669"/>
    <property type="project" value="UniProtKB-UniRule"/>
</dbReference>
<dbReference type="GO" id="GO:0005829">
    <property type="term" value="C:cytosol"/>
    <property type="evidence" value="ECO:0007669"/>
    <property type="project" value="TreeGrafter"/>
</dbReference>
<reference evidence="15" key="1">
    <citation type="journal article" date="2005" name="Environ. Microbiol.">
        <title>Genetic and functional properties of uncultivated thermophilic crenarchaeotes from a subsurface gold mine as revealed by analysis of genome fragments.</title>
        <authorList>
            <person name="Nunoura T."/>
            <person name="Hirayama H."/>
            <person name="Takami H."/>
            <person name="Oida H."/>
            <person name="Nishi S."/>
            <person name="Shimamura S."/>
            <person name="Suzuki Y."/>
            <person name="Inagaki F."/>
            <person name="Takai K."/>
            <person name="Nealson K.H."/>
            <person name="Horikoshi K."/>
        </authorList>
    </citation>
    <scope>NUCLEOTIDE SEQUENCE</scope>
</reference>
<dbReference type="NCBIfam" id="TIGR00416">
    <property type="entry name" value="sms"/>
    <property type="match status" value="1"/>
</dbReference>
<dbReference type="InterPro" id="IPR027417">
    <property type="entry name" value="P-loop_NTPase"/>
</dbReference>
<reference evidence="15" key="2">
    <citation type="journal article" date="2012" name="PLoS ONE">
        <title>A Deeply Branching Thermophilic Bacterium with an Ancient Acetyl-CoA Pathway Dominates a Subsurface Ecosystem.</title>
        <authorList>
            <person name="Takami H."/>
            <person name="Noguchi H."/>
            <person name="Takaki Y."/>
            <person name="Uchiyama I."/>
            <person name="Toyoda A."/>
            <person name="Nishi S."/>
            <person name="Chee G.-J."/>
            <person name="Arai W."/>
            <person name="Nunoura T."/>
            <person name="Itoh T."/>
            <person name="Hattori M."/>
            <person name="Takai K."/>
        </authorList>
    </citation>
    <scope>NUCLEOTIDE SEQUENCE</scope>
</reference>
<dbReference type="AlphaFoldDB" id="H5SQ55"/>
<evidence type="ECO:0000256" key="11">
    <source>
        <dbReference type="HAMAP-Rule" id="MF_01498"/>
    </source>
</evidence>
<dbReference type="Pfam" id="PF18073">
    <property type="entry name" value="Zn_ribbon_LapB"/>
    <property type="match status" value="1"/>
</dbReference>
<feature type="short sequence motif" description="RadA KNRFG motif" evidence="11">
    <location>
        <begin position="256"/>
        <end position="260"/>
    </location>
</feature>
<accession>H5SQ55</accession>
<evidence type="ECO:0000256" key="6">
    <source>
        <dbReference type="ARBA" id="ARBA00022833"/>
    </source>
</evidence>
<dbReference type="InterPro" id="IPR014721">
    <property type="entry name" value="Ribsml_uS5_D2-typ_fold_subgr"/>
</dbReference>
<sequence>MKSHTRYVCQQCGRVTASYMGRCPQCGAYNSMVEEIVQEESSPRNTQAVRGWGTRSVPRPLNEISGEIEERLALPISEFARVLGGGIVPGSIVLIGGDPGIGKSTLMLQMAMEMARQRRVLYISGEESEKQIKMRAVRLQGEKPLPAELFLVTETNLGTILNHIQEIRPSLVIVDSIQTVYLPELEPSAGSVTQVRECASQLRELAKSSGISVFLIGHVTKEGTIAGPRVLEHIVDTVLYLEGDRFQAYRLLRSVKNRFGATSEVGVFEMHEDGLKEVPNPSEAFLAERLVNAPGSAIAVTMEGTRPLLVEIQGLTSPAQFGNARRTPNGVDFNRLLLIVAVLTRRLGFRLAEADIFVNVVGGLQIDEPAADLAIAAAIASSERNTPVRADAVLIGEVGLGGELRMPGQMPARLREAAKLGFKTAIVPRALRRSEPWPGEIEILEARSLAQALELAFGALREPARGRKVV</sequence>
<evidence type="ECO:0000256" key="10">
    <source>
        <dbReference type="ARBA" id="ARBA00023204"/>
    </source>
</evidence>
<dbReference type="SMART" id="SM00382">
    <property type="entry name" value="AAA"/>
    <property type="match status" value="1"/>
</dbReference>
<dbReference type="FunFam" id="3.40.50.300:FF:000050">
    <property type="entry name" value="DNA repair protein RadA"/>
    <property type="match status" value="1"/>
</dbReference>
<evidence type="ECO:0000256" key="5">
    <source>
        <dbReference type="ARBA" id="ARBA00022801"/>
    </source>
</evidence>
<organism evidence="15">
    <name type="scientific">uncultured Chloroflexota bacterium</name>
    <dbReference type="NCBI Taxonomy" id="166587"/>
    <lineage>
        <taxon>Bacteria</taxon>
        <taxon>Bacillati</taxon>
        <taxon>Chloroflexota</taxon>
        <taxon>environmental samples</taxon>
    </lineage>
</organism>
<keyword evidence="3 11" id="KW-0227">DNA damage</keyword>
<dbReference type="Gene3D" id="3.40.50.300">
    <property type="entry name" value="P-loop containing nucleotide triphosphate hydrolases"/>
    <property type="match status" value="1"/>
</dbReference>
<comment type="function">
    <text evidence="13">DNA-dependent ATPase involved in processing of recombination intermediates, plays a role in repairing DNA breaks. Stimulates the branch migration of RecA-mediated strand transfer reactions, allowing the 3' invading strand to extend heteroduplex DNA faster. Binds ssDNA in the presence of ADP but not other nucleotides, has ATPase activity that is stimulated by ssDNA and various branched DNA structures, but inhibited by SSB. Does not have RecA's homology-searching function.</text>
</comment>
<dbReference type="Pfam" id="PF13481">
    <property type="entry name" value="AAA_25"/>
    <property type="match status" value="1"/>
</dbReference>
<evidence type="ECO:0000313" key="15">
    <source>
        <dbReference type="EMBL" id="BAL58291.1"/>
    </source>
</evidence>